<dbReference type="PANTHER" id="PTHR21527">
    <property type="entry name" value="NUCLEOPORIN NUP35"/>
    <property type="match status" value="1"/>
</dbReference>
<evidence type="ECO:0000256" key="11">
    <source>
        <dbReference type="ARBA" id="ARBA00030250"/>
    </source>
</evidence>
<keyword evidence="4 12" id="KW-0813">Transport</keyword>
<evidence type="ECO:0000256" key="5">
    <source>
        <dbReference type="ARBA" id="ARBA00022816"/>
    </source>
</evidence>
<evidence type="ECO:0000256" key="2">
    <source>
        <dbReference type="ARBA" id="ARBA00009454"/>
    </source>
</evidence>
<feature type="region of interest" description="Disordered" evidence="13">
    <location>
        <begin position="83"/>
        <end position="104"/>
    </location>
</feature>
<dbReference type="GO" id="GO:0006607">
    <property type="term" value="P:NLS-bearing protein import into nucleus"/>
    <property type="evidence" value="ECO:0007669"/>
    <property type="project" value="TreeGrafter"/>
</dbReference>
<keyword evidence="7" id="KW-0811">Translocation</keyword>
<keyword evidence="9 12" id="KW-0539">Nucleus</keyword>
<sequence length="326" mass="34804">MEPMALGSPGNVSPAFVPGFLMGDPTSATNKNPSSLENSNTPSSTQTPRRVSFAPDVYSHSGQLNSPYSGSPLNPLRARLAGNAQAGAASPQKRGPPITSLSDVTNTSFQNQSILSQQNASFSSNQSLAFNQSQLSNTSFGQSLNNTSIRTAENMVSPSFSDWDTNDENKEGEHWVTVFGFPFTMVPAVLTWISSCGNIVVRHVPTSPKANWLHLRFANPAEARRALGRHGGLLGLDTMIAVVPCTDRAIVQGWRNKMMSSPGPNNSFSEAGGTFIYSSSAGNTSCLNSPVYGSPLNSSIRSLAASPDISVSFQSTKIKLKYDLFF</sequence>
<name>A0A8S1DGC7_9INSE</name>
<dbReference type="GO" id="GO:0006999">
    <property type="term" value="P:nuclear pore organization"/>
    <property type="evidence" value="ECO:0007669"/>
    <property type="project" value="TreeGrafter"/>
</dbReference>
<dbReference type="PANTHER" id="PTHR21527:SF6">
    <property type="entry name" value="NUCLEOPORIN NUP35"/>
    <property type="match status" value="1"/>
</dbReference>
<accession>A0A8S1DGC7</accession>
<organism evidence="15 16">
    <name type="scientific">Cloeon dipterum</name>
    <dbReference type="NCBI Taxonomy" id="197152"/>
    <lineage>
        <taxon>Eukaryota</taxon>
        <taxon>Metazoa</taxon>
        <taxon>Ecdysozoa</taxon>
        <taxon>Arthropoda</taxon>
        <taxon>Hexapoda</taxon>
        <taxon>Insecta</taxon>
        <taxon>Pterygota</taxon>
        <taxon>Palaeoptera</taxon>
        <taxon>Ephemeroptera</taxon>
        <taxon>Pisciforma</taxon>
        <taxon>Baetidae</taxon>
        <taxon>Cloeon</taxon>
    </lineage>
</organism>
<dbReference type="SUPFAM" id="SSF54928">
    <property type="entry name" value="RNA-binding domain, RBD"/>
    <property type="match status" value="1"/>
</dbReference>
<dbReference type="InterPro" id="IPR012677">
    <property type="entry name" value="Nucleotide-bd_a/b_plait_sf"/>
</dbReference>
<evidence type="ECO:0000256" key="12">
    <source>
        <dbReference type="PROSITE-ProRule" id="PRU00804"/>
    </source>
</evidence>
<evidence type="ECO:0000256" key="10">
    <source>
        <dbReference type="ARBA" id="ARBA00029997"/>
    </source>
</evidence>
<evidence type="ECO:0000256" key="6">
    <source>
        <dbReference type="ARBA" id="ARBA00022927"/>
    </source>
</evidence>
<feature type="compositionally biased region" description="Polar residues" evidence="13">
    <location>
        <begin position="60"/>
        <end position="72"/>
    </location>
</feature>
<reference evidence="15 16" key="1">
    <citation type="submission" date="2020-04" db="EMBL/GenBank/DDBJ databases">
        <authorList>
            <person name="Alioto T."/>
            <person name="Alioto T."/>
            <person name="Gomez Garrido J."/>
        </authorList>
    </citation>
    <scope>NUCLEOTIDE SEQUENCE [LARGE SCALE GENOMIC DNA]</scope>
</reference>
<dbReference type="GO" id="GO:0051028">
    <property type="term" value="P:mRNA transport"/>
    <property type="evidence" value="ECO:0007669"/>
    <property type="project" value="UniProtKB-UniRule"/>
</dbReference>
<dbReference type="GO" id="GO:0005543">
    <property type="term" value="F:phospholipid binding"/>
    <property type="evidence" value="ECO:0007669"/>
    <property type="project" value="TreeGrafter"/>
</dbReference>
<dbReference type="PROSITE" id="PS51472">
    <property type="entry name" value="RRM_NUP35"/>
    <property type="match status" value="1"/>
</dbReference>
<feature type="domain" description="RRM Nup35-type" evidence="14">
    <location>
        <begin position="170"/>
        <end position="252"/>
    </location>
</feature>
<evidence type="ECO:0000313" key="15">
    <source>
        <dbReference type="EMBL" id="CAB3380189.1"/>
    </source>
</evidence>
<dbReference type="Gene3D" id="3.30.70.330">
    <property type="match status" value="1"/>
</dbReference>
<keyword evidence="6" id="KW-0653">Protein transport</keyword>
<dbReference type="CDD" id="cd12441">
    <property type="entry name" value="RRM_Nup53_like"/>
    <property type="match status" value="1"/>
</dbReference>
<dbReference type="GO" id="GO:0044613">
    <property type="term" value="C:nuclear pore central transport channel"/>
    <property type="evidence" value="ECO:0007669"/>
    <property type="project" value="TreeGrafter"/>
</dbReference>
<dbReference type="OrthoDB" id="3365060at2759"/>
<dbReference type="Pfam" id="PF05172">
    <property type="entry name" value="RRM_Nup35"/>
    <property type="match status" value="1"/>
</dbReference>
<dbReference type="InterPro" id="IPR035979">
    <property type="entry name" value="RBD_domain_sf"/>
</dbReference>
<feature type="region of interest" description="Disordered" evidence="13">
    <location>
        <begin position="17"/>
        <end position="50"/>
    </location>
</feature>
<comment type="caution">
    <text evidence="15">The sequence shown here is derived from an EMBL/GenBank/DDBJ whole genome shotgun (WGS) entry which is preliminary data.</text>
</comment>
<evidence type="ECO:0000256" key="1">
    <source>
        <dbReference type="ARBA" id="ARBA00004567"/>
    </source>
</evidence>
<evidence type="ECO:0000256" key="8">
    <source>
        <dbReference type="ARBA" id="ARBA00023132"/>
    </source>
</evidence>
<dbReference type="AlphaFoldDB" id="A0A8S1DGC7"/>
<evidence type="ECO:0000256" key="3">
    <source>
        <dbReference type="ARBA" id="ARBA00016439"/>
    </source>
</evidence>
<dbReference type="GO" id="GO:0044615">
    <property type="term" value="C:nuclear pore nuclear basket"/>
    <property type="evidence" value="ECO:0007669"/>
    <property type="project" value="TreeGrafter"/>
</dbReference>
<evidence type="ECO:0000259" key="14">
    <source>
        <dbReference type="PROSITE" id="PS51472"/>
    </source>
</evidence>
<protein>
    <recommendedName>
        <fullName evidence="3">Nucleoporin NUP35</fullName>
    </recommendedName>
    <alternativeName>
        <fullName evidence="11">35 kDa nucleoporin</fullName>
    </alternativeName>
    <alternativeName>
        <fullName evidence="10">Nucleoporin NUP53</fullName>
    </alternativeName>
</protein>
<proteinExistence type="inferred from homology"/>
<comment type="similarity">
    <text evidence="2">Belongs to the Nup35 family.</text>
</comment>
<comment type="subcellular location">
    <subcellularLocation>
        <location evidence="1">Nucleus</location>
        <location evidence="1">Nuclear pore complex</location>
    </subcellularLocation>
</comment>
<keyword evidence="5 12" id="KW-0509">mRNA transport</keyword>
<dbReference type="GO" id="GO:0017056">
    <property type="term" value="F:structural constituent of nuclear pore"/>
    <property type="evidence" value="ECO:0007669"/>
    <property type="project" value="TreeGrafter"/>
</dbReference>
<dbReference type="FunFam" id="3.30.70.330:FF:000095">
    <property type="entry name" value="Putative Nucleoporin NUP53"/>
    <property type="match status" value="1"/>
</dbReference>
<evidence type="ECO:0000313" key="16">
    <source>
        <dbReference type="Proteomes" id="UP000494165"/>
    </source>
</evidence>
<feature type="region of interest" description="Disordered" evidence="13">
    <location>
        <begin position="57"/>
        <end position="76"/>
    </location>
</feature>
<dbReference type="Proteomes" id="UP000494165">
    <property type="component" value="Unassembled WGS sequence"/>
</dbReference>
<evidence type="ECO:0000256" key="9">
    <source>
        <dbReference type="ARBA" id="ARBA00023242"/>
    </source>
</evidence>
<evidence type="ECO:0000256" key="7">
    <source>
        <dbReference type="ARBA" id="ARBA00023010"/>
    </source>
</evidence>
<evidence type="ECO:0000256" key="4">
    <source>
        <dbReference type="ARBA" id="ARBA00022448"/>
    </source>
</evidence>
<keyword evidence="8 12" id="KW-0906">Nuclear pore complex</keyword>
<feature type="compositionally biased region" description="Polar residues" evidence="13">
    <location>
        <begin position="26"/>
        <end position="49"/>
    </location>
</feature>
<keyword evidence="16" id="KW-1185">Reference proteome</keyword>
<evidence type="ECO:0000256" key="13">
    <source>
        <dbReference type="SAM" id="MobiDB-lite"/>
    </source>
</evidence>
<dbReference type="InterPro" id="IPR007846">
    <property type="entry name" value="RRM_NUP35_dom"/>
</dbReference>
<dbReference type="GO" id="GO:0003676">
    <property type="term" value="F:nucleic acid binding"/>
    <property type="evidence" value="ECO:0007669"/>
    <property type="project" value="InterPro"/>
</dbReference>
<dbReference type="EMBL" id="CADEPI010000203">
    <property type="protein sequence ID" value="CAB3380189.1"/>
    <property type="molecule type" value="Genomic_DNA"/>
</dbReference>
<gene>
    <name evidence="15" type="ORF">CLODIP_2_CD03997</name>
</gene>